<feature type="domain" description="DNA primase/polymerase bifunctional N-terminal" evidence="2">
    <location>
        <begin position="5"/>
        <end position="174"/>
    </location>
</feature>
<sequence length="734" mass="80011">MLDVALDYAARGWPVFPCRAADEELVHPQTGEMEILATKTPLTSNGFRGATLNERIVRELWRRNPGAMIGVPTGAAIGAWVLDIDPKHGGPDTLVALEEQHGPLPATLTAETTSGGRHYFFKHKAGVRNRGALGAGIDVRGDGGYVIAAGSVPMVGKPYSWLVDMEPADAPGWLLELVLPRSYDSHTVAPSVSGTINDRYVERAVQSELDDLAMEPMGNRNNRLNDAAFRLGTFVGAAALAESEARALLQDVARGWARDWPRCVKTIDNGLRAGISHPRSVPQSANDNTRLEDISRMIENGLAKAERNKATQDTPTQDADPGDASPLAVATAVTKTDLVQDDSNATQPIEQEHQRAIIATPFQWKDPSTLPRREFAFGKHFIRKYVSVTVAPGGLGKTANSIVEALAMASGKALNGIKPPKRMKVWLFNAEDPRDELERRIMAACIHFNLKQEDIEGHLFLDTGREQELVVAIDDKKGVKIQEPVVEAVVAAIKELGIDVMIVDPFVSTHQVNENDNGAIDKVAKLWAQIADHTNCAIDIVHHLRKQQEGREATVEDARGAVSLIGAARSVRVLNRMTEAQANEAGLPVPDRFSYFSMIYGKSNLSALSHKADWRKLESVALGNGRGLTQPQDHAPVVTAWAWPTSEEVADTLTVEQKEAIRGTVNGGTYKQAPQAKDWVGRAVAYALGLDLDDDAEKKRASLITKALFKEGFLAKVEERDPVRREMATFVRAG</sequence>
<evidence type="ECO:0000259" key="2">
    <source>
        <dbReference type="SMART" id="SM00943"/>
    </source>
</evidence>
<evidence type="ECO:0000256" key="1">
    <source>
        <dbReference type="SAM" id="MobiDB-lite"/>
    </source>
</evidence>
<dbReference type="SMART" id="SM00943">
    <property type="entry name" value="Prim-Pol"/>
    <property type="match status" value="1"/>
</dbReference>
<accession>A0A316JC74</accession>
<dbReference type="EMBL" id="QGDB01000002">
    <property type="protein sequence ID" value="PWL18841.1"/>
    <property type="molecule type" value="Genomic_DNA"/>
</dbReference>
<protein>
    <submittedName>
        <fullName evidence="3">ATPase</fullName>
    </submittedName>
</protein>
<dbReference type="Proteomes" id="UP000245865">
    <property type="component" value="Unassembled WGS sequence"/>
</dbReference>
<dbReference type="Gene3D" id="3.40.50.300">
    <property type="entry name" value="P-loop containing nucleotide triphosphate hydrolases"/>
    <property type="match status" value="1"/>
</dbReference>
<dbReference type="RefSeq" id="WP_109705735.1">
    <property type="nucleotide sequence ID" value="NZ_QGDB01000002.1"/>
</dbReference>
<feature type="region of interest" description="Disordered" evidence="1">
    <location>
        <begin position="306"/>
        <end position="325"/>
    </location>
</feature>
<dbReference type="InterPro" id="IPR027417">
    <property type="entry name" value="P-loop_NTPase"/>
</dbReference>
<dbReference type="AlphaFoldDB" id="A0A316JC74"/>
<gene>
    <name evidence="3" type="ORF">DKP76_07200</name>
</gene>
<dbReference type="CDD" id="cd04859">
    <property type="entry name" value="Prim_Pol"/>
    <property type="match status" value="1"/>
</dbReference>
<dbReference type="OrthoDB" id="1496333at2"/>
<dbReference type="InterPro" id="IPR015330">
    <property type="entry name" value="DNA_primase/pol_bifunc_N"/>
</dbReference>
<keyword evidence="4" id="KW-1185">Reference proteome</keyword>
<dbReference type="SUPFAM" id="SSF56747">
    <property type="entry name" value="Prim-pol domain"/>
    <property type="match status" value="1"/>
</dbReference>
<evidence type="ECO:0000313" key="4">
    <source>
        <dbReference type="Proteomes" id="UP000245865"/>
    </source>
</evidence>
<dbReference type="SUPFAM" id="SSF52540">
    <property type="entry name" value="P-loop containing nucleoside triphosphate hydrolases"/>
    <property type="match status" value="1"/>
</dbReference>
<comment type="caution">
    <text evidence="3">The sequence shown here is derived from an EMBL/GenBank/DDBJ whole genome shotgun (WGS) entry which is preliminary data.</text>
</comment>
<proteinExistence type="predicted"/>
<organism evidence="3 4">
    <name type="scientific">Falsochrobactrum shanghaiense</name>
    <dbReference type="NCBI Taxonomy" id="2201899"/>
    <lineage>
        <taxon>Bacteria</taxon>
        <taxon>Pseudomonadati</taxon>
        <taxon>Pseudomonadota</taxon>
        <taxon>Alphaproteobacteria</taxon>
        <taxon>Hyphomicrobiales</taxon>
        <taxon>Brucellaceae</taxon>
        <taxon>Falsochrobactrum</taxon>
    </lineage>
</organism>
<name>A0A316JC74_9HYPH</name>
<dbReference type="Pfam" id="PF13481">
    <property type="entry name" value="AAA_25"/>
    <property type="match status" value="1"/>
</dbReference>
<evidence type="ECO:0000313" key="3">
    <source>
        <dbReference type="EMBL" id="PWL18841.1"/>
    </source>
</evidence>
<dbReference type="Pfam" id="PF09250">
    <property type="entry name" value="Prim-Pol"/>
    <property type="match status" value="1"/>
</dbReference>
<reference evidence="3 4" key="1">
    <citation type="submission" date="2018-05" db="EMBL/GenBank/DDBJ databases">
        <title>Comparative genomic sequence analysis between strain HN4 and CCM 8460T (Falsochrobactrum ovis) will provide more evidence to prove that HN4 is a new species of Falsochrobactrum.</title>
        <authorList>
            <person name="Lyu W."/>
            <person name="Sun L."/>
            <person name="Yao L."/>
        </authorList>
    </citation>
    <scope>NUCLEOTIDE SEQUENCE [LARGE SCALE GENOMIC DNA]</scope>
    <source>
        <strain evidence="3 4">HN4</strain>
    </source>
</reference>